<dbReference type="Gene3D" id="3.40.50.970">
    <property type="match status" value="2"/>
</dbReference>
<dbReference type="GO" id="GO:0005948">
    <property type="term" value="C:acetolactate synthase complex"/>
    <property type="evidence" value="ECO:0007669"/>
    <property type="project" value="UniProtKB-ARBA"/>
</dbReference>
<protein>
    <recommendedName>
        <fullName evidence="4 14">Acetolactate synthase</fullName>
        <ecNumber evidence="4 14">2.2.1.6</ecNumber>
    </recommendedName>
</protein>
<keyword evidence="19" id="KW-1185">Reference proteome</keyword>
<evidence type="ECO:0000256" key="4">
    <source>
        <dbReference type="ARBA" id="ARBA00013145"/>
    </source>
</evidence>
<gene>
    <name evidence="18" type="ordered locus">Desti_4903</name>
</gene>
<dbReference type="GO" id="GO:0009097">
    <property type="term" value="P:isoleucine biosynthetic process"/>
    <property type="evidence" value="ECO:0007669"/>
    <property type="project" value="UniProtKB-UniPathway"/>
</dbReference>
<dbReference type="RefSeq" id="WP_014812623.1">
    <property type="nucleotide sequence ID" value="NC_018025.1"/>
</dbReference>
<sequence length="562" mass="60418">MKMTGAEIAIRLLERQDIHLITGIPGGANLPLYDALSQSTQISHVLARHEQGAGFIAQGMARVSGRAQVCFATSGPGATNILTALADAKLDSIPVICFTGQVARSLIGTDAFQEVDTYGLTIPITKHNFLVQSAAELLQVIPDAFRIATSGRPGPVLIDIPKDVQTESVEFSEWPEPGRADPAPTVNDNDISQAAELINSSRRPVLYLGGGVIHSEAAAIATLLAEKASIPVTMTLMGLGAVPIEHPRSIGMLGMHAARYTNMVLEECDLLIGAGVRFDDRATGNPTLFCPTADIIHIDIDECELHKIKTAHVGIRGDIGDVLKALFPMVDENPRAEWLSFISDLREKHPPRKPNSGDLRNPVSLITQAAEVLDPDTVIVTDVGQHQMWVAQTYPFRRPRRWLTSGGLGTMGFGLPAAIGAALACPDQRVVCFSGDGSIMMNIQELATAVDQNLNIKIILMNNSSLGLVCQQQDLFYGGRIYASRYQRQVDFIRIAEGFGMQARDLATADDPLSMLCSALKERGPCLIHAPIHSGAKVYPMVPPGAANRNMITEDANACAVS</sequence>
<evidence type="ECO:0000256" key="14">
    <source>
        <dbReference type="RuleBase" id="RU003591"/>
    </source>
</evidence>
<evidence type="ECO:0000256" key="7">
    <source>
        <dbReference type="ARBA" id="ARBA00022679"/>
    </source>
</evidence>
<dbReference type="SUPFAM" id="SSF52467">
    <property type="entry name" value="DHS-like NAD/FAD-binding domain"/>
    <property type="match status" value="1"/>
</dbReference>
<comment type="similarity">
    <text evidence="3 14">Belongs to the TPP enzyme family.</text>
</comment>
<evidence type="ECO:0000256" key="12">
    <source>
        <dbReference type="ARBA" id="ARBA00023304"/>
    </source>
</evidence>
<dbReference type="Pfam" id="PF00205">
    <property type="entry name" value="TPP_enzyme_M"/>
    <property type="match status" value="1"/>
</dbReference>
<comment type="catalytic activity">
    <reaction evidence="13 14">
        <text>2 pyruvate + H(+) = (2S)-2-acetolactate + CO2</text>
        <dbReference type="Rhea" id="RHEA:25249"/>
        <dbReference type="ChEBI" id="CHEBI:15361"/>
        <dbReference type="ChEBI" id="CHEBI:15378"/>
        <dbReference type="ChEBI" id="CHEBI:16526"/>
        <dbReference type="ChEBI" id="CHEBI:58476"/>
        <dbReference type="EC" id="2.2.1.6"/>
    </reaction>
</comment>
<evidence type="ECO:0000259" key="16">
    <source>
        <dbReference type="Pfam" id="PF02775"/>
    </source>
</evidence>
<comment type="cofactor">
    <cofactor evidence="14">
        <name>thiamine diphosphate</name>
        <dbReference type="ChEBI" id="CHEBI:58937"/>
    </cofactor>
    <text evidence="14">Binds 1 thiamine pyrophosphate per subunit.</text>
</comment>
<dbReference type="Pfam" id="PF02776">
    <property type="entry name" value="TPP_enzyme_N"/>
    <property type="match status" value="1"/>
</dbReference>
<name>I4CD76_DESTA</name>
<evidence type="ECO:0000256" key="1">
    <source>
        <dbReference type="ARBA" id="ARBA00004974"/>
    </source>
</evidence>
<dbReference type="UniPathway" id="UPA00047">
    <property type="reaction ID" value="UER00055"/>
</dbReference>
<dbReference type="FunFam" id="3.40.50.970:FF:000007">
    <property type="entry name" value="Acetolactate synthase"/>
    <property type="match status" value="1"/>
</dbReference>
<dbReference type="FunFam" id="3.40.50.970:FF:000016">
    <property type="entry name" value="Acetolactate synthase"/>
    <property type="match status" value="1"/>
</dbReference>
<evidence type="ECO:0000256" key="2">
    <source>
        <dbReference type="ARBA" id="ARBA00005025"/>
    </source>
</evidence>
<dbReference type="InterPro" id="IPR029061">
    <property type="entry name" value="THDP-binding"/>
</dbReference>
<dbReference type="eggNOG" id="COG0028">
    <property type="taxonomic scope" value="Bacteria"/>
</dbReference>
<dbReference type="PANTHER" id="PTHR18968">
    <property type="entry name" value="THIAMINE PYROPHOSPHATE ENZYMES"/>
    <property type="match status" value="1"/>
</dbReference>
<evidence type="ECO:0000256" key="8">
    <source>
        <dbReference type="ARBA" id="ARBA00022723"/>
    </source>
</evidence>
<dbReference type="PROSITE" id="PS00187">
    <property type="entry name" value="TPP_ENZYMES"/>
    <property type="match status" value="1"/>
</dbReference>
<dbReference type="GO" id="GO:0000287">
    <property type="term" value="F:magnesium ion binding"/>
    <property type="evidence" value="ECO:0007669"/>
    <property type="project" value="UniProtKB-UniRule"/>
</dbReference>
<dbReference type="FunFam" id="3.40.50.1220:FF:000008">
    <property type="entry name" value="Acetolactate synthase"/>
    <property type="match status" value="1"/>
</dbReference>
<dbReference type="KEGG" id="dti:Desti_4903"/>
<evidence type="ECO:0000256" key="3">
    <source>
        <dbReference type="ARBA" id="ARBA00007812"/>
    </source>
</evidence>
<feature type="domain" description="Thiamine pyrophosphate enzyme central" evidence="15">
    <location>
        <begin position="191"/>
        <end position="326"/>
    </location>
</feature>
<keyword evidence="9" id="KW-0274">FAD</keyword>
<dbReference type="Gene3D" id="3.40.50.1220">
    <property type="entry name" value="TPP-binding domain"/>
    <property type="match status" value="1"/>
</dbReference>
<dbReference type="InterPro" id="IPR012846">
    <property type="entry name" value="Acetolactate_synth_lsu"/>
</dbReference>
<reference evidence="19" key="1">
    <citation type="submission" date="2012-06" db="EMBL/GenBank/DDBJ databases">
        <title>Complete sequence of chromosome of Desulfomonile tiedjei DSM 6799.</title>
        <authorList>
            <person name="Lucas S."/>
            <person name="Copeland A."/>
            <person name="Lapidus A."/>
            <person name="Glavina del Rio T."/>
            <person name="Dalin E."/>
            <person name="Tice H."/>
            <person name="Bruce D."/>
            <person name="Goodwin L."/>
            <person name="Pitluck S."/>
            <person name="Peters L."/>
            <person name="Ovchinnikova G."/>
            <person name="Zeytun A."/>
            <person name="Lu M."/>
            <person name="Kyrpides N."/>
            <person name="Mavromatis K."/>
            <person name="Ivanova N."/>
            <person name="Brettin T."/>
            <person name="Detter J.C."/>
            <person name="Han C."/>
            <person name="Larimer F."/>
            <person name="Land M."/>
            <person name="Hauser L."/>
            <person name="Markowitz V."/>
            <person name="Cheng J.-F."/>
            <person name="Hugenholtz P."/>
            <person name="Woyke T."/>
            <person name="Wu D."/>
            <person name="Spring S."/>
            <person name="Schroeder M."/>
            <person name="Brambilla E."/>
            <person name="Klenk H.-P."/>
            <person name="Eisen J.A."/>
        </authorList>
    </citation>
    <scope>NUCLEOTIDE SEQUENCE [LARGE SCALE GENOMIC DNA]</scope>
    <source>
        <strain evidence="19">ATCC 49306 / DSM 6799 / DCB-1</strain>
    </source>
</reference>
<dbReference type="InterPro" id="IPR012001">
    <property type="entry name" value="Thiamin_PyroP_enz_TPP-bd_dom"/>
</dbReference>
<keyword evidence="6" id="KW-0285">Flavoprotein</keyword>
<evidence type="ECO:0000259" key="17">
    <source>
        <dbReference type="Pfam" id="PF02776"/>
    </source>
</evidence>
<dbReference type="AlphaFoldDB" id="I4CD76"/>
<dbReference type="InterPro" id="IPR000399">
    <property type="entry name" value="TPP-bd_CS"/>
</dbReference>
<dbReference type="EC" id="2.2.1.6" evidence="4 14"/>
<keyword evidence="12 14" id="KW-0100">Branched-chain amino acid biosynthesis</keyword>
<evidence type="ECO:0000256" key="9">
    <source>
        <dbReference type="ARBA" id="ARBA00022827"/>
    </source>
</evidence>
<keyword evidence="5 14" id="KW-0028">Amino-acid biosynthesis</keyword>
<evidence type="ECO:0000256" key="11">
    <source>
        <dbReference type="ARBA" id="ARBA00023052"/>
    </source>
</evidence>
<accession>I4CD76</accession>
<feature type="domain" description="Thiamine pyrophosphate enzyme TPP-binding" evidence="16">
    <location>
        <begin position="382"/>
        <end position="529"/>
    </location>
</feature>
<dbReference type="CDD" id="cd02015">
    <property type="entry name" value="TPP_AHAS"/>
    <property type="match status" value="1"/>
</dbReference>
<dbReference type="GO" id="GO:0003984">
    <property type="term" value="F:acetolactate synthase activity"/>
    <property type="evidence" value="ECO:0007669"/>
    <property type="project" value="UniProtKB-EC"/>
</dbReference>
<evidence type="ECO:0000259" key="15">
    <source>
        <dbReference type="Pfam" id="PF00205"/>
    </source>
</evidence>
<dbReference type="EMBL" id="CP003360">
    <property type="protein sequence ID" value="AFM27517.1"/>
    <property type="molecule type" value="Genomic_DNA"/>
</dbReference>
<dbReference type="GO" id="GO:0009099">
    <property type="term" value="P:L-valine biosynthetic process"/>
    <property type="evidence" value="ECO:0007669"/>
    <property type="project" value="UniProtKB-UniPathway"/>
</dbReference>
<dbReference type="SUPFAM" id="SSF52518">
    <property type="entry name" value="Thiamin diphosphate-binding fold (THDP-binding)"/>
    <property type="match status" value="2"/>
</dbReference>
<evidence type="ECO:0000256" key="13">
    <source>
        <dbReference type="ARBA" id="ARBA00048670"/>
    </source>
</evidence>
<evidence type="ECO:0000313" key="18">
    <source>
        <dbReference type="EMBL" id="AFM27517.1"/>
    </source>
</evidence>
<keyword evidence="7 14" id="KW-0808">Transferase</keyword>
<dbReference type="PANTHER" id="PTHR18968:SF170">
    <property type="entry name" value="ACETOLACTATE SYNTHASE ISOZYME 1 LARGE SUBUNIT"/>
    <property type="match status" value="1"/>
</dbReference>
<evidence type="ECO:0000256" key="10">
    <source>
        <dbReference type="ARBA" id="ARBA00022842"/>
    </source>
</evidence>
<dbReference type="GO" id="GO:0050660">
    <property type="term" value="F:flavin adenine dinucleotide binding"/>
    <property type="evidence" value="ECO:0007669"/>
    <property type="project" value="InterPro"/>
</dbReference>
<dbReference type="NCBIfam" id="TIGR00118">
    <property type="entry name" value="acolac_lg"/>
    <property type="match status" value="1"/>
</dbReference>
<organism evidence="18 19">
    <name type="scientific">Desulfomonile tiedjei (strain ATCC 49306 / DSM 6799 / DCB-1)</name>
    <dbReference type="NCBI Taxonomy" id="706587"/>
    <lineage>
        <taxon>Bacteria</taxon>
        <taxon>Pseudomonadati</taxon>
        <taxon>Thermodesulfobacteriota</taxon>
        <taxon>Desulfomonilia</taxon>
        <taxon>Desulfomonilales</taxon>
        <taxon>Desulfomonilaceae</taxon>
        <taxon>Desulfomonile</taxon>
    </lineage>
</organism>
<comment type="pathway">
    <text evidence="1 14">Amino-acid biosynthesis; L-isoleucine biosynthesis; L-isoleucine from 2-oxobutanoate: step 1/4.</text>
</comment>
<keyword evidence="10 14" id="KW-0460">Magnesium</keyword>
<dbReference type="GO" id="GO:0030976">
    <property type="term" value="F:thiamine pyrophosphate binding"/>
    <property type="evidence" value="ECO:0007669"/>
    <property type="project" value="UniProtKB-UniRule"/>
</dbReference>
<dbReference type="InterPro" id="IPR045229">
    <property type="entry name" value="TPP_enz"/>
</dbReference>
<dbReference type="HOGENOM" id="CLU_013748_1_2_7"/>
<dbReference type="Pfam" id="PF02775">
    <property type="entry name" value="TPP_enzyme_C"/>
    <property type="match status" value="1"/>
</dbReference>
<dbReference type="PATRIC" id="fig|706587.4.peg.5554"/>
<dbReference type="InterPro" id="IPR039368">
    <property type="entry name" value="AHAS_TPP"/>
</dbReference>
<comment type="pathway">
    <text evidence="2 14">Amino-acid biosynthesis; L-valine biosynthesis; L-valine from pyruvate: step 1/4.</text>
</comment>
<dbReference type="CDD" id="cd07035">
    <property type="entry name" value="TPP_PYR_POX_like"/>
    <property type="match status" value="1"/>
</dbReference>
<dbReference type="UniPathway" id="UPA00049">
    <property type="reaction ID" value="UER00059"/>
</dbReference>
<keyword evidence="11 14" id="KW-0786">Thiamine pyrophosphate</keyword>
<evidence type="ECO:0000256" key="6">
    <source>
        <dbReference type="ARBA" id="ARBA00022630"/>
    </source>
</evidence>
<dbReference type="InterPro" id="IPR029035">
    <property type="entry name" value="DHS-like_NAD/FAD-binding_dom"/>
</dbReference>
<dbReference type="OrthoDB" id="2254214at2"/>
<dbReference type="NCBIfam" id="NF006016">
    <property type="entry name" value="PRK08155.1"/>
    <property type="match status" value="1"/>
</dbReference>
<evidence type="ECO:0000313" key="19">
    <source>
        <dbReference type="Proteomes" id="UP000006055"/>
    </source>
</evidence>
<keyword evidence="8 14" id="KW-0479">Metal-binding</keyword>
<evidence type="ECO:0000256" key="5">
    <source>
        <dbReference type="ARBA" id="ARBA00022605"/>
    </source>
</evidence>
<comment type="cofactor">
    <cofactor evidence="14">
        <name>Mg(2+)</name>
        <dbReference type="ChEBI" id="CHEBI:18420"/>
    </cofactor>
    <text evidence="14">Binds 1 Mg(2+) ion per subunit.</text>
</comment>
<proteinExistence type="inferred from homology"/>
<dbReference type="Proteomes" id="UP000006055">
    <property type="component" value="Chromosome"/>
</dbReference>
<dbReference type="InterPro" id="IPR011766">
    <property type="entry name" value="TPP_enzyme_TPP-bd"/>
</dbReference>
<dbReference type="InterPro" id="IPR012000">
    <property type="entry name" value="Thiamin_PyroP_enz_cen_dom"/>
</dbReference>
<feature type="domain" description="Thiamine pyrophosphate enzyme N-terminal TPP-binding" evidence="17">
    <location>
        <begin position="3"/>
        <end position="118"/>
    </location>
</feature>
<dbReference type="STRING" id="706587.Desti_4903"/>